<dbReference type="AlphaFoldDB" id="A0A167SKV1"/>
<dbReference type="OrthoDB" id="3067694at2759"/>
<evidence type="ECO:0000313" key="2">
    <source>
        <dbReference type="Proteomes" id="UP000076532"/>
    </source>
</evidence>
<name>A0A167SKV1_9AGAM</name>
<proteinExistence type="predicted"/>
<sequence>MPSAWHEQIPAMSMSQLRNILEFKSYGTFFNPSRVAPSDMGPSPASGNSYLTLPGQTQSFLTLTTCIMTTSCNIVSPRDVINEPRRVITGIPHSFEYQRMEAAILAAFHERSAYAQVAQDAITFMTARNGGSATNGSPAKNPSKMFRQPAGTGGSASVFARPRMNLQGVQTVPVLDARGTRFNTNTNLARLDKLLPPFRQEIPDGSCAWIGYTCNKYSAQKGVSVGFNLLWVVVLGTPT</sequence>
<dbReference type="STRING" id="436010.A0A167SKV1"/>
<organism evidence="1 2">
    <name type="scientific">Athelia psychrophila</name>
    <dbReference type="NCBI Taxonomy" id="1759441"/>
    <lineage>
        <taxon>Eukaryota</taxon>
        <taxon>Fungi</taxon>
        <taxon>Dikarya</taxon>
        <taxon>Basidiomycota</taxon>
        <taxon>Agaricomycotina</taxon>
        <taxon>Agaricomycetes</taxon>
        <taxon>Agaricomycetidae</taxon>
        <taxon>Atheliales</taxon>
        <taxon>Atheliaceae</taxon>
        <taxon>Athelia</taxon>
    </lineage>
</organism>
<accession>A0A167SKV1</accession>
<gene>
    <name evidence="1" type="ORF">FIBSPDRAFT_906240</name>
</gene>
<reference evidence="1 2" key="1">
    <citation type="journal article" date="2016" name="Mol. Biol. Evol.">
        <title>Comparative Genomics of Early-Diverging Mushroom-Forming Fungi Provides Insights into the Origins of Lignocellulose Decay Capabilities.</title>
        <authorList>
            <person name="Nagy L.G."/>
            <person name="Riley R."/>
            <person name="Tritt A."/>
            <person name="Adam C."/>
            <person name="Daum C."/>
            <person name="Floudas D."/>
            <person name="Sun H."/>
            <person name="Yadav J.S."/>
            <person name="Pangilinan J."/>
            <person name="Larsson K.H."/>
            <person name="Matsuura K."/>
            <person name="Barry K."/>
            <person name="Labutti K."/>
            <person name="Kuo R."/>
            <person name="Ohm R.A."/>
            <person name="Bhattacharya S.S."/>
            <person name="Shirouzu T."/>
            <person name="Yoshinaga Y."/>
            <person name="Martin F.M."/>
            <person name="Grigoriev I.V."/>
            <person name="Hibbett D.S."/>
        </authorList>
    </citation>
    <scope>NUCLEOTIDE SEQUENCE [LARGE SCALE GENOMIC DNA]</scope>
    <source>
        <strain evidence="1 2">CBS 109695</strain>
    </source>
</reference>
<keyword evidence="2" id="KW-1185">Reference proteome</keyword>
<dbReference type="Proteomes" id="UP000076532">
    <property type="component" value="Unassembled WGS sequence"/>
</dbReference>
<protein>
    <submittedName>
        <fullName evidence="1">Uncharacterized protein</fullName>
    </submittedName>
</protein>
<dbReference type="EMBL" id="KV419179">
    <property type="protein sequence ID" value="KZP02015.1"/>
    <property type="molecule type" value="Genomic_DNA"/>
</dbReference>
<evidence type="ECO:0000313" key="1">
    <source>
        <dbReference type="EMBL" id="KZP02015.1"/>
    </source>
</evidence>